<evidence type="ECO:0000313" key="3">
    <source>
        <dbReference type="Proteomes" id="UP000027002"/>
    </source>
</evidence>
<dbReference type="EMBL" id="CP072753">
    <property type="protein sequence ID" value="QUC16225.1"/>
    <property type="molecule type" value="Genomic_DNA"/>
</dbReference>
<keyword evidence="3" id="KW-1185">Reference proteome</keyword>
<gene>
    <name evidence="2" type="ORF">UV8b_00466</name>
</gene>
<accession>A0A8E5HIU0</accession>
<feature type="region of interest" description="Disordered" evidence="1">
    <location>
        <begin position="69"/>
        <end position="103"/>
    </location>
</feature>
<dbReference type="Proteomes" id="UP000027002">
    <property type="component" value="Chromosome 1"/>
</dbReference>
<evidence type="ECO:0000313" key="2">
    <source>
        <dbReference type="EMBL" id="QUC16225.1"/>
    </source>
</evidence>
<sequence>MIKDDPDSGAQGIQPSTPAMTHSVAWRSNTRIVDLEKAQLTIDYLCTRKAPSLSYLLFPDFAEIAPMTLSSGKGSHISPRKSPLEEEELLRQQSAGLPPLSTL</sequence>
<protein>
    <submittedName>
        <fullName evidence="2">Uncharacterized protein</fullName>
    </submittedName>
</protein>
<feature type="compositionally biased region" description="Polar residues" evidence="1">
    <location>
        <begin position="91"/>
        <end position="103"/>
    </location>
</feature>
<feature type="region of interest" description="Disordered" evidence="1">
    <location>
        <begin position="1"/>
        <end position="22"/>
    </location>
</feature>
<dbReference type="GeneID" id="66061244"/>
<feature type="compositionally biased region" description="Polar residues" evidence="1">
    <location>
        <begin position="11"/>
        <end position="22"/>
    </location>
</feature>
<organism evidence="2 3">
    <name type="scientific">Ustilaginoidea virens</name>
    <name type="common">Rice false smut fungus</name>
    <name type="synonym">Villosiclava virens</name>
    <dbReference type="NCBI Taxonomy" id="1159556"/>
    <lineage>
        <taxon>Eukaryota</taxon>
        <taxon>Fungi</taxon>
        <taxon>Dikarya</taxon>
        <taxon>Ascomycota</taxon>
        <taxon>Pezizomycotina</taxon>
        <taxon>Sordariomycetes</taxon>
        <taxon>Hypocreomycetidae</taxon>
        <taxon>Hypocreales</taxon>
        <taxon>Clavicipitaceae</taxon>
        <taxon>Ustilaginoidea</taxon>
    </lineage>
</organism>
<reference evidence="2" key="1">
    <citation type="submission" date="2020-03" db="EMBL/GenBank/DDBJ databases">
        <title>A mixture of massive structural variations and highly conserved coding sequences in Ustilaginoidea virens genome.</title>
        <authorList>
            <person name="Zhang K."/>
            <person name="Zhao Z."/>
            <person name="Zhang Z."/>
            <person name="Li Y."/>
            <person name="Hsiang T."/>
            <person name="Sun W."/>
        </authorList>
    </citation>
    <scope>NUCLEOTIDE SEQUENCE</scope>
    <source>
        <strain evidence="2">UV-8b</strain>
    </source>
</reference>
<dbReference type="KEGG" id="uvi:66061244"/>
<proteinExistence type="predicted"/>
<dbReference type="AlphaFoldDB" id="A0A8E5HIU0"/>
<evidence type="ECO:0000256" key="1">
    <source>
        <dbReference type="SAM" id="MobiDB-lite"/>
    </source>
</evidence>
<dbReference type="RefSeq" id="XP_042993898.1">
    <property type="nucleotide sequence ID" value="XM_043137964.1"/>
</dbReference>
<name>A0A8E5HIU0_USTVR</name>